<organism evidence="1 2">
    <name type="scientific">Sphingorhabdus arenilitoris</name>
    <dbReference type="NCBI Taxonomy" id="1490041"/>
    <lineage>
        <taxon>Bacteria</taxon>
        <taxon>Pseudomonadati</taxon>
        <taxon>Pseudomonadota</taxon>
        <taxon>Alphaproteobacteria</taxon>
        <taxon>Sphingomonadales</taxon>
        <taxon>Sphingomonadaceae</taxon>
        <taxon>Sphingorhabdus</taxon>
    </lineage>
</organism>
<sequence>MGKRKILYVKEGWTPNSGFQDVNLLLIEQAEGSFRKANGNELAVIIEDYPHLINHIEARYGEDEEW</sequence>
<evidence type="ECO:0000313" key="1">
    <source>
        <dbReference type="EMBL" id="MFC4292678.1"/>
    </source>
</evidence>
<reference evidence="2" key="1">
    <citation type="journal article" date="2019" name="Int. J. Syst. Evol. Microbiol.">
        <title>The Global Catalogue of Microorganisms (GCM) 10K type strain sequencing project: providing services to taxonomists for standard genome sequencing and annotation.</title>
        <authorList>
            <consortium name="The Broad Institute Genomics Platform"/>
            <consortium name="The Broad Institute Genome Sequencing Center for Infectious Disease"/>
            <person name="Wu L."/>
            <person name="Ma J."/>
        </authorList>
    </citation>
    <scope>NUCLEOTIDE SEQUENCE [LARGE SCALE GENOMIC DNA]</scope>
    <source>
        <strain evidence="2">CECT 8531</strain>
    </source>
</reference>
<dbReference type="EMBL" id="JBHSDH010000013">
    <property type="protein sequence ID" value="MFC4292678.1"/>
    <property type="molecule type" value="Genomic_DNA"/>
</dbReference>
<evidence type="ECO:0000313" key="2">
    <source>
        <dbReference type="Proteomes" id="UP001595887"/>
    </source>
</evidence>
<gene>
    <name evidence="1" type="ORF">ACFOWX_09665</name>
</gene>
<keyword evidence="2" id="KW-1185">Reference proteome</keyword>
<dbReference type="Proteomes" id="UP001595887">
    <property type="component" value="Unassembled WGS sequence"/>
</dbReference>
<proteinExistence type="predicted"/>
<comment type="caution">
    <text evidence="1">The sequence shown here is derived from an EMBL/GenBank/DDBJ whole genome shotgun (WGS) entry which is preliminary data.</text>
</comment>
<name>A0ABV8RH21_9SPHN</name>
<accession>A0ABV8RH21</accession>
<dbReference type="RefSeq" id="WP_381423565.1">
    <property type="nucleotide sequence ID" value="NZ_JBHSDH010000013.1"/>
</dbReference>
<protein>
    <submittedName>
        <fullName evidence="1">Uncharacterized protein</fullName>
    </submittedName>
</protein>